<evidence type="ECO:0000256" key="1">
    <source>
        <dbReference type="SAM" id="MobiDB-lite"/>
    </source>
</evidence>
<feature type="region of interest" description="Disordered" evidence="1">
    <location>
        <begin position="82"/>
        <end position="116"/>
    </location>
</feature>
<accession>A0A8S9IL46</accession>
<reference evidence="2" key="1">
    <citation type="submission" date="2019-12" db="EMBL/GenBank/DDBJ databases">
        <title>Genome sequencing and annotation of Brassica cretica.</title>
        <authorList>
            <person name="Studholme D.J."/>
            <person name="Sarris P.F."/>
        </authorList>
    </citation>
    <scope>NUCLEOTIDE SEQUENCE</scope>
    <source>
        <strain evidence="2">PFS-102/07</strain>
        <tissue evidence="2">Leaf</tissue>
    </source>
</reference>
<feature type="compositionally biased region" description="Polar residues" evidence="1">
    <location>
        <begin position="82"/>
        <end position="94"/>
    </location>
</feature>
<evidence type="ECO:0008006" key="3">
    <source>
        <dbReference type="Google" id="ProtNLM"/>
    </source>
</evidence>
<evidence type="ECO:0000313" key="2">
    <source>
        <dbReference type="EMBL" id="KAF2570561.1"/>
    </source>
</evidence>
<comment type="caution">
    <text evidence="2">The sequence shown here is derived from an EMBL/GenBank/DDBJ whole genome shotgun (WGS) entry which is preliminary data.</text>
</comment>
<dbReference type="PANTHER" id="PTHR33067:SF31">
    <property type="entry name" value="RNA-DIRECTED DNA POLYMERASE"/>
    <property type="match status" value="1"/>
</dbReference>
<gene>
    <name evidence="2" type="ORF">F2Q70_00004556</name>
</gene>
<dbReference type="PANTHER" id="PTHR33067">
    <property type="entry name" value="RNA-DIRECTED DNA POLYMERASE-RELATED"/>
    <property type="match status" value="1"/>
</dbReference>
<sequence>MNIGRWTDEYRSMSATPHRSTKEDASCATVRILTHEEFAAKHPQPLKPLRIKNSDINRHHEPATDRHTDSANDRQYRIQHRSTTTYGLPNNFSQHSDDAPESMQVDQTSKRRTLRRRKEKIPRHLKRGVNEKEMDSFTKRVLRIPLDKPFEEAYFAHGLWMFFRETKETEQNIHRIFNHIRKKMKQMITLKKKSDLGKFAVPCLVKVTEFSCALCDSGSSVSILPKIGNALVSFDFHVLDNKLSKNHFLLLVRAFMAIVGAVCNMQTNQLCLTLINSDFYYDPVRIVKPQTSNTGTQPSIDRAVHPTIDNHSRESIDSSPANETFALPEHCYPSFAFNTHPKTSIDYHHYDTINRHVDYPIGSWPYDSHHESFAVDTALPEMQYDEYDEDYHRDMSTMVFPWMIENFPIHRHARAMDGRILNISKDDIAEIIAMNGSKTSWTRKTELRIHHRSTTELHHRSTISSMSDEERFIRIGNGNLTGSTQRYPYRPCQTKPVTAKQRLMRWLDGVYYPPRDDIDSLTKHMNALQQEMDTIQRQLDFQAEPLPLIDRRTRPSIDSERTSLRGKLVTEKVLQDNLDEITFSQDLL</sequence>
<dbReference type="EMBL" id="QGKY02001015">
    <property type="protein sequence ID" value="KAF2570561.1"/>
    <property type="molecule type" value="Genomic_DNA"/>
</dbReference>
<name>A0A8S9IL46_BRACR</name>
<protein>
    <recommendedName>
        <fullName evidence="3">Aspartic peptidase DDI1-type domain-containing protein</fullName>
    </recommendedName>
</protein>
<organism evidence="2">
    <name type="scientific">Brassica cretica</name>
    <name type="common">Mustard</name>
    <dbReference type="NCBI Taxonomy" id="69181"/>
    <lineage>
        <taxon>Eukaryota</taxon>
        <taxon>Viridiplantae</taxon>
        <taxon>Streptophyta</taxon>
        <taxon>Embryophyta</taxon>
        <taxon>Tracheophyta</taxon>
        <taxon>Spermatophyta</taxon>
        <taxon>Magnoliopsida</taxon>
        <taxon>eudicotyledons</taxon>
        <taxon>Gunneridae</taxon>
        <taxon>Pentapetalae</taxon>
        <taxon>rosids</taxon>
        <taxon>malvids</taxon>
        <taxon>Brassicales</taxon>
        <taxon>Brassicaceae</taxon>
        <taxon>Brassiceae</taxon>
        <taxon>Brassica</taxon>
    </lineage>
</organism>
<dbReference type="AlphaFoldDB" id="A0A8S9IL46"/>
<proteinExistence type="predicted"/>
<feature type="region of interest" description="Disordered" evidence="1">
    <location>
        <begin position="1"/>
        <end position="24"/>
    </location>
</feature>
<feature type="compositionally biased region" description="Basic and acidic residues" evidence="1">
    <location>
        <begin position="1"/>
        <end position="11"/>
    </location>
</feature>